<evidence type="ECO:0000259" key="1">
    <source>
        <dbReference type="Pfam" id="PF26115"/>
    </source>
</evidence>
<sequence>MSETGNIEAIAKLISGDIFKWFKWKSFPLRDTDWDCVNEHHKKKTHPSDVVFYYDDPYSGKCIYFNTDLKSYAKGSISSSSVGKALASLALSAECANVSPSWHEKFIIDDNNFGTVIGLLFIYNHDDEFDKNLSEMIATIDFNRINIAEDVKISVMDPLLIRRLLNTVVDMKKLVVDDILPKNKYTFFYPDLVRARRFGSEWDQPASLEALTAPWLIIKHKKTEENSDGYIIYYHSKGNTVEEFVYLIDAMSHYQMLLSNKSIRVRFTDACPEATINFEKAKLEYLAMWGDDKFRKTRLKSIDAGHITQFATKLSPLEIGMRQDD</sequence>
<feature type="domain" description="GAPS4 PD-(D/E)XK nuclease" evidence="1">
    <location>
        <begin position="14"/>
        <end position="143"/>
    </location>
</feature>
<dbReference type="AlphaFoldDB" id="A0A2V1H347"/>
<organism evidence="2 3">
    <name type="scientific">Pelagibaculum spongiae</name>
    <dbReference type="NCBI Taxonomy" id="2080658"/>
    <lineage>
        <taxon>Bacteria</taxon>
        <taxon>Pseudomonadati</taxon>
        <taxon>Pseudomonadota</taxon>
        <taxon>Gammaproteobacteria</taxon>
        <taxon>Oceanospirillales</taxon>
        <taxon>Pelagibaculum</taxon>
    </lineage>
</organism>
<proteinExistence type="predicted"/>
<keyword evidence="3" id="KW-1185">Reference proteome</keyword>
<gene>
    <name evidence="2" type="ORF">DC094_10530</name>
</gene>
<evidence type="ECO:0000313" key="2">
    <source>
        <dbReference type="EMBL" id="PVZ69727.1"/>
    </source>
</evidence>
<evidence type="ECO:0000313" key="3">
    <source>
        <dbReference type="Proteomes" id="UP000244906"/>
    </source>
</evidence>
<dbReference type="Pfam" id="PF26115">
    <property type="entry name" value="PDDEXK_GAPS4"/>
    <property type="match status" value="1"/>
</dbReference>
<dbReference type="EMBL" id="QDDL01000003">
    <property type="protein sequence ID" value="PVZ69727.1"/>
    <property type="molecule type" value="Genomic_DNA"/>
</dbReference>
<dbReference type="Proteomes" id="UP000244906">
    <property type="component" value="Unassembled WGS sequence"/>
</dbReference>
<dbReference type="InterPro" id="IPR058873">
    <property type="entry name" value="PDDEXK_GAPS4"/>
</dbReference>
<comment type="caution">
    <text evidence="2">The sequence shown here is derived from an EMBL/GenBank/DDBJ whole genome shotgun (WGS) entry which is preliminary data.</text>
</comment>
<reference evidence="2 3" key="1">
    <citation type="submission" date="2018-04" db="EMBL/GenBank/DDBJ databases">
        <title>Thalassorhabdus spongiae gen. nov., sp. nov., isolated from a marine sponge in South-West Iceland.</title>
        <authorList>
            <person name="Knobloch S."/>
            <person name="Daussin A."/>
            <person name="Johannsson R."/>
            <person name="Marteinsson V.T."/>
        </authorList>
    </citation>
    <scope>NUCLEOTIDE SEQUENCE [LARGE SCALE GENOMIC DNA]</scope>
    <source>
        <strain evidence="2 3">Hp12</strain>
    </source>
</reference>
<accession>A0A2V1H347</accession>
<protein>
    <recommendedName>
        <fullName evidence="1">GAPS4 PD-(D/E)XK nuclease domain-containing protein</fullName>
    </recommendedName>
</protein>
<name>A0A2V1H347_9GAMM</name>
<dbReference type="RefSeq" id="WP_116687058.1">
    <property type="nucleotide sequence ID" value="NZ_CAWNYD010000003.1"/>
</dbReference>
<dbReference type="OrthoDB" id="8438731at2"/>